<feature type="transmembrane region" description="Helical" evidence="1">
    <location>
        <begin position="96"/>
        <end position="114"/>
    </location>
</feature>
<protein>
    <submittedName>
        <fullName evidence="2">Uncharacterized protein</fullName>
    </submittedName>
</protein>
<gene>
    <name evidence="2" type="ORF">S01H4_07555</name>
</gene>
<dbReference type="EMBL" id="BART01002484">
    <property type="protein sequence ID" value="GAG62630.1"/>
    <property type="molecule type" value="Genomic_DNA"/>
</dbReference>
<name>X0Z0V3_9ZZZZ</name>
<organism evidence="2">
    <name type="scientific">marine sediment metagenome</name>
    <dbReference type="NCBI Taxonomy" id="412755"/>
    <lineage>
        <taxon>unclassified sequences</taxon>
        <taxon>metagenomes</taxon>
        <taxon>ecological metagenomes</taxon>
    </lineage>
</organism>
<evidence type="ECO:0000313" key="2">
    <source>
        <dbReference type="EMBL" id="GAG62630.1"/>
    </source>
</evidence>
<comment type="caution">
    <text evidence="2">The sequence shown here is derived from an EMBL/GenBank/DDBJ whole genome shotgun (WGS) entry which is preliminary data.</text>
</comment>
<sequence>MNKKQRLILAFFVPVLLFFITLTIAYYVSFEEVVISPAYTTSKPTNPNMDPKMLKIIELFEDAKGKPDWQPGDPIYTYHPAITHKHYDPYDWQRTWYVWVLFLTFCCFFEYKLFEDKKIISNKKIKN</sequence>
<proteinExistence type="predicted"/>
<keyword evidence="1" id="KW-1133">Transmembrane helix</keyword>
<reference evidence="2" key="1">
    <citation type="journal article" date="2014" name="Front. Microbiol.">
        <title>High frequency of phylogenetically diverse reductive dehalogenase-homologous genes in deep subseafloor sedimentary metagenomes.</title>
        <authorList>
            <person name="Kawai M."/>
            <person name="Futagami T."/>
            <person name="Toyoda A."/>
            <person name="Takaki Y."/>
            <person name="Nishi S."/>
            <person name="Hori S."/>
            <person name="Arai W."/>
            <person name="Tsubouchi T."/>
            <person name="Morono Y."/>
            <person name="Uchiyama I."/>
            <person name="Ito T."/>
            <person name="Fujiyama A."/>
            <person name="Inagaki F."/>
            <person name="Takami H."/>
        </authorList>
    </citation>
    <scope>NUCLEOTIDE SEQUENCE</scope>
    <source>
        <strain evidence="2">Expedition CK06-06</strain>
    </source>
</reference>
<accession>X0Z0V3</accession>
<keyword evidence="1" id="KW-0812">Transmembrane</keyword>
<evidence type="ECO:0000256" key="1">
    <source>
        <dbReference type="SAM" id="Phobius"/>
    </source>
</evidence>
<dbReference type="AlphaFoldDB" id="X0Z0V3"/>
<keyword evidence="1" id="KW-0472">Membrane</keyword>
<feature type="transmembrane region" description="Helical" evidence="1">
    <location>
        <begin position="7"/>
        <end position="28"/>
    </location>
</feature>